<dbReference type="HOGENOM" id="CLU_456891_0_0_9"/>
<evidence type="ECO:0000256" key="1">
    <source>
        <dbReference type="SAM" id="Phobius"/>
    </source>
</evidence>
<evidence type="ECO:0000313" key="3">
    <source>
        <dbReference type="Proteomes" id="UP000000378"/>
    </source>
</evidence>
<dbReference type="EMBL" id="CP002048">
    <property type="protein sequence ID" value="ADI02071.1"/>
    <property type="molecule type" value="Genomic_DNA"/>
</dbReference>
<dbReference type="SUPFAM" id="SSF82171">
    <property type="entry name" value="DPP6 N-terminal domain-like"/>
    <property type="match status" value="1"/>
</dbReference>
<reference evidence="2 3" key="2">
    <citation type="journal article" date="2010" name="Stand. Genomic Sci.">
        <title>Complete genome sequence of Syntrophothermus lipocalidus type strain (TGB-C1).</title>
        <authorList>
            <person name="Djao O.D."/>
            <person name="Zhang X."/>
            <person name="Lucas S."/>
            <person name="Lapidus A."/>
            <person name="Del Rio T.G."/>
            <person name="Nolan M."/>
            <person name="Tice H."/>
            <person name="Cheng J.F."/>
            <person name="Han C."/>
            <person name="Tapia R."/>
            <person name="Goodwin L."/>
            <person name="Pitluck S."/>
            <person name="Liolios K."/>
            <person name="Ivanova N."/>
            <person name="Mavromatis K."/>
            <person name="Mikhailova N."/>
            <person name="Ovchinnikova G."/>
            <person name="Pati A."/>
            <person name="Brambilla E."/>
            <person name="Chen A."/>
            <person name="Palaniappan K."/>
            <person name="Land M."/>
            <person name="Hauser L."/>
            <person name="Chang Y.J."/>
            <person name="Jeffries C.D."/>
            <person name="Rohde M."/>
            <person name="Sikorski J."/>
            <person name="Spring S."/>
            <person name="Goker M."/>
            <person name="Detter J.C."/>
            <person name="Woyke T."/>
            <person name="Bristow J."/>
            <person name="Eisen J.A."/>
            <person name="Markowitz V."/>
            <person name="Hugenholtz P."/>
            <person name="Kyrpides N.C."/>
            <person name="Klenk H.P."/>
        </authorList>
    </citation>
    <scope>NUCLEOTIDE SEQUENCE [LARGE SCALE GENOMIC DNA]</scope>
    <source>
        <strain evidence="3">DSM 12680 / TGB-C1</strain>
    </source>
</reference>
<dbReference type="Proteomes" id="UP000000378">
    <property type="component" value="Chromosome"/>
</dbReference>
<dbReference type="InterPro" id="IPR011042">
    <property type="entry name" value="6-blade_b-propeller_TolB-like"/>
</dbReference>
<organism evidence="2 3">
    <name type="scientific">Syntrophothermus lipocalidus (strain DSM 12680 / TGB-C1)</name>
    <dbReference type="NCBI Taxonomy" id="643648"/>
    <lineage>
        <taxon>Bacteria</taxon>
        <taxon>Bacillati</taxon>
        <taxon>Bacillota</taxon>
        <taxon>Clostridia</taxon>
        <taxon>Eubacteriales</taxon>
        <taxon>Syntrophomonadaceae</taxon>
        <taxon>Syntrophothermus</taxon>
    </lineage>
</organism>
<dbReference type="eggNOG" id="ENOG5032V5M">
    <property type="taxonomic scope" value="Bacteria"/>
</dbReference>
<dbReference type="Gene3D" id="2.120.10.30">
    <property type="entry name" value="TolB, C-terminal domain"/>
    <property type="match status" value="1"/>
</dbReference>
<keyword evidence="1" id="KW-1133">Transmembrane helix</keyword>
<keyword evidence="1" id="KW-0472">Membrane</keyword>
<dbReference type="OrthoDB" id="1803838at2"/>
<accession>D7CMY6</accession>
<name>D7CMY6_SYNLT</name>
<feature type="transmembrane region" description="Helical" evidence="1">
    <location>
        <begin position="12"/>
        <end position="29"/>
    </location>
</feature>
<keyword evidence="3" id="KW-1185">Reference proteome</keyword>
<dbReference type="KEGG" id="slp:Slip_1303"/>
<dbReference type="RefSeq" id="WP_013175473.1">
    <property type="nucleotide sequence ID" value="NC_014220.1"/>
</dbReference>
<evidence type="ECO:0000313" key="2">
    <source>
        <dbReference type="EMBL" id="ADI02071.1"/>
    </source>
</evidence>
<reference evidence="3" key="1">
    <citation type="journal article" date="2010" name="Stand. Genomic Sci.">
        <title>Complete genome sequence of Syntrophothermus lipocalidus type strain (TGB-C1T).</title>
        <authorList>
            <consortium name="US DOE Joint Genome Institute (JGI-PGF)"/>
            <person name="Djao O."/>
            <person name="Zhang X."/>
            <person name="Lucas S."/>
            <person name="Lapidus A."/>
            <person name="Glavina Del Rio T."/>
            <person name="Nolan M."/>
            <person name="Tice H."/>
            <person name="Cheng J."/>
            <person name="Han C."/>
            <person name="Tapia R."/>
            <person name="Goodwin L."/>
            <person name="Pitluck S."/>
            <person name="Liolios K."/>
            <person name="Ivanova N."/>
            <person name="Mavromatis K."/>
            <person name="Mikhailova N."/>
            <person name="Ovchinnikova G."/>
            <person name="Pati A."/>
            <person name="Brambilla E."/>
            <person name="Chen A."/>
            <person name="Palaniappan K."/>
            <person name="Land M."/>
            <person name="Hauser L."/>
            <person name="Chang Y."/>
            <person name="Jeffries C."/>
            <person name="Rohde M."/>
            <person name="Sikorski J."/>
            <person name="Spring S."/>
            <person name="Goker M."/>
            <person name="Detter J."/>
            <person name="Woyke T."/>
            <person name="Bristow J."/>
            <person name="Eisen J."/>
            <person name="Markowitz V."/>
            <person name="Hugenholtz P."/>
            <person name="Kyrpides N."/>
            <person name="Klenk H."/>
        </authorList>
    </citation>
    <scope>NUCLEOTIDE SEQUENCE [LARGE SCALE GENOMIC DNA]</scope>
    <source>
        <strain evidence="3">DSM 12680 / TGB-C1</strain>
    </source>
</reference>
<proteinExistence type="predicted"/>
<sequence>MVASWLNRNPAVKWCLIAVGIFLAAAVVFRPTADERTVDYHAVSDPSVIAHLWDEYIQDAIPTIANQPFSSPEQINRDYAIQYAIRVICRKQAYQKLNDGFGRIDPQLVSQYIRQYLNTCISNIDPPKDFAYTAYYDTDREAFDIEEMAVSASYVKYNEMTPWAIRLDSVTKNEAEGSYTVKLVQLASAKSTRVVRETTCVLQERPDGTMYFKSIHHAYPTSAQSIVIDGRYQKLSPTRLNVSSTDKEWPLHVLASFDGKVFARSDNGKEGSAYQDTLKVYDARNFNELASFASPKQFEAVKVTQSGYLIVSRGNVLKLDRQLKVIEITDIPSDVAKEAFGSDWWGGFDVSKDGRYFVYSSQSQGLKLYDVKTGTERLLARHLPENTKFQYVPYIQGPAFVDHDSKVVARVAGYESISGYVIIDLRTGRTKKLTMDDLAFNGIYTFDSNFPYAYGLSARTVGAGTSKPDIYITRLDYGQMEMKQFKVRVTDDAQRVPLSAEFWPLVTHNDKYLAYVSVQYAETGDSADNVYHIVRVDLKTLKAETLLSIKAGCPTVLGILEDGRVIFSYYFENTGGLGVTEK</sequence>
<dbReference type="AlphaFoldDB" id="D7CMY6"/>
<gene>
    <name evidence="2" type="ordered locus">Slip_1303</name>
</gene>
<keyword evidence="1" id="KW-0812">Transmembrane</keyword>
<protein>
    <submittedName>
        <fullName evidence="2">Uncharacterized protein</fullName>
    </submittedName>
</protein>